<comment type="similarity">
    <text evidence="1 2">Belongs to the DegT/DnrJ/EryC1 family.</text>
</comment>
<name>A0A517R8U3_9PLAN</name>
<dbReference type="Pfam" id="PF01041">
    <property type="entry name" value="DegT_DnrJ_EryC1"/>
    <property type="match status" value="2"/>
</dbReference>
<dbReference type="GO" id="GO:0030170">
    <property type="term" value="F:pyridoxal phosphate binding"/>
    <property type="evidence" value="ECO:0007669"/>
    <property type="project" value="TreeGrafter"/>
</dbReference>
<dbReference type="Gene3D" id="3.40.640.10">
    <property type="entry name" value="Type I PLP-dependent aspartate aminotransferase-like (Major domain)"/>
    <property type="match status" value="1"/>
</dbReference>
<dbReference type="GO" id="GO:0008483">
    <property type="term" value="F:transaminase activity"/>
    <property type="evidence" value="ECO:0007669"/>
    <property type="project" value="UniProtKB-KW"/>
</dbReference>
<evidence type="ECO:0000313" key="3">
    <source>
        <dbReference type="EMBL" id="QDT40302.1"/>
    </source>
</evidence>
<keyword evidence="2" id="KW-0663">Pyridoxal phosphate</keyword>
<dbReference type="InterPro" id="IPR015422">
    <property type="entry name" value="PyrdxlP-dep_Trfase_small"/>
</dbReference>
<dbReference type="KEGG" id="gaz:Pan241w_03580"/>
<dbReference type="Proteomes" id="UP000317171">
    <property type="component" value="Chromosome"/>
</dbReference>
<accession>A0A517R8U3</accession>
<organism evidence="3 4">
    <name type="scientific">Gimesia alba</name>
    <dbReference type="NCBI Taxonomy" id="2527973"/>
    <lineage>
        <taxon>Bacteria</taxon>
        <taxon>Pseudomonadati</taxon>
        <taxon>Planctomycetota</taxon>
        <taxon>Planctomycetia</taxon>
        <taxon>Planctomycetales</taxon>
        <taxon>Planctomycetaceae</taxon>
        <taxon>Gimesia</taxon>
    </lineage>
</organism>
<reference evidence="3 4" key="1">
    <citation type="submission" date="2019-02" db="EMBL/GenBank/DDBJ databases">
        <title>Deep-cultivation of Planctomycetes and their phenomic and genomic characterization uncovers novel biology.</title>
        <authorList>
            <person name="Wiegand S."/>
            <person name="Jogler M."/>
            <person name="Boedeker C."/>
            <person name="Pinto D."/>
            <person name="Vollmers J."/>
            <person name="Rivas-Marin E."/>
            <person name="Kohn T."/>
            <person name="Peeters S.H."/>
            <person name="Heuer A."/>
            <person name="Rast P."/>
            <person name="Oberbeckmann S."/>
            <person name="Bunk B."/>
            <person name="Jeske O."/>
            <person name="Meyerdierks A."/>
            <person name="Storesund J.E."/>
            <person name="Kallscheuer N."/>
            <person name="Luecker S."/>
            <person name="Lage O.M."/>
            <person name="Pohl T."/>
            <person name="Merkel B.J."/>
            <person name="Hornburger P."/>
            <person name="Mueller R.-W."/>
            <person name="Bruemmer F."/>
            <person name="Labrenz M."/>
            <person name="Spormann A.M."/>
            <person name="Op den Camp H."/>
            <person name="Overmann J."/>
            <person name="Amann R."/>
            <person name="Jetten M.S.M."/>
            <person name="Mascher T."/>
            <person name="Medema M.H."/>
            <person name="Devos D.P."/>
            <person name="Kaster A.-K."/>
            <person name="Ovreas L."/>
            <person name="Rohde M."/>
            <person name="Galperin M.Y."/>
            <person name="Jogler C."/>
        </authorList>
    </citation>
    <scope>NUCLEOTIDE SEQUENCE [LARGE SCALE GENOMIC DNA]</scope>
    <source>
        <strain evidence="3 4">Pan241w</strain>
    </source>
</reference>
<dbReference type="PANTHER" id="PTHR30244">
    <property type="entry name" value="TRANSAMINASE"/>
    <property type="match status" value="1"/>
</dbReference>
<dbReference type="RefSeq" id="WP_145210017.1">
    <property type="nucleotide sequence ID" value="NZ_CP036269.1"/>
</dbReference>
<protein>
    <submittedName>
        <fullName evidence="3">dTDP-3-amino-3,6-dideoxy-alpha-D-galactopyranose transaminase</fullName>
        <ecNumber evidence="3">2.6.1.90</ecNumber>
    </submittedName>
</protein>
<dbReference type="PANTHER" id="PTHR30244:SF34">
    <property type="entry name" value="DTDP-4-AMINO-4,6-DIDEOXYGALACTOSE TRANSAMINASE"/>
    <property type="match status" value="1"/>
</dbReference>
<dbReference type="InterPro" id="IPR000653">
    <property type="entry name" value="DegT/StrS_aminotransferase"/>
</dbReference>
<evidence type="ECO:0000256" key="2">
    <source>
        <dbReference type="RuleBase" id="RU004508"/>
    </source>
</evidence>
<dbReference type="SUPFAM" id="SSF53383">
    <property type="entry name" value="PLP-dependent transferases"/>
    <property type="match status" value="1"/>
</dbReference>
<dbReference type="EMBL" id="CP036269">
    <property type="protein sequence ID" value="QDT40302.1"/>
    <property type="molecule type" value="Genomic_DNA"/>
</dbReference>
<dbReference type="InterPro" id="IPR015421">
    <property type="entry name" value="PyrdxlP-dep_Trfase_major"/>
</dbReference>
<dbReference type="Gene3D" id="3.90.1150.10">
    <property type="entry name" value="Aspartate Aminotransferase, domain 1"/>
    <property type="match status" value="1"/>
</dbReference>
<dbReference type="AlphaFoldDB" id="A0A517R8U3"/>
<dbReference type="GO" id="GO:0000271">
    <property type="term" value="P:polysaccharide biosynthetic process"/>
    <property type="evidence" value="ECO:0007669"/>
    <property type="project" value="TreeGrafter"/>
</dbReference>
<keyword evidence="4" id="KW-1185">Reference proteome</keyword>
<dbReference type="InterPro" id="IPR015424">
    <property type="entry name" value="PyrdxlP-dep_Trfase"/>
</dbReference>
<gene>
    <name evidence="3" type="primary">fdtB_1</name>
    <name evidence="3" type="ORF">Pan241w_03580</name>
</gene>
<keyword evidence="3" id="KW-0808">Transferase</keyword>
<dbReference type="EC" id="2.6.1.90" evidence="3"/>
<dbReference type="OrthoDB" id="9768668at2"/>
<keyword evidence="3" id="KW-0032">Aminotransferase</keyword>
<proteinExistence type="inferred from homology"/>
<sequence>MWIRLRLDIGWRDLCFGFCSSLLPGGRQVAQAKLEDLWSGGNNDALVCLSVRSGFDLLLQALDLPTGSEVLFSAVTIPDMPLIAKAHDLIPVPVDLSGSDFQLDLTALQKTVTSKSKVLVVSHLFGARPEMEEILKVARKHNLYVIEDCAQAWCEPEWRGSEQADASLFSFGPIKTATALGGALCRVSDPAILDCMRNRQAQEPVQVGRKLTCNICKFACLKAISTKPFFGTITALARRLGKSVDDILGGLTRGFSDDNLLAQLRQQPSTGTLQLLKHRLQTYDTQRIHRRIQHAQRIITRLELELTQPERINPQHSFWLFPLLSDQPEALISQLQQEGFDSTQRGRLAVVPPPTDRPGLNCPHATHLLNQTVFLPCYPELTDAAIDRMCGLILSLEQEKTGYN</sequence>
<evidence type="ECO:0000313" key="4">
    <source>
        <dbReference type="Proteomes" id="UP000317171"/>
    </source>
</evidence>
<evidence type="ECO:0000256" key="1">
    <source>
        <dbReference type="ARBA" id="ARBA00037999"/>
    </source>
</evidence>